<reference evidence="9 10" key="1">
    <citation type="submission" date="2020-02" db="EMBL/GenBank/DDBJ databases">
        <title>Draft genome sequence of two Spirosoma agri KCTC 52727 and Spirosoma terrae KCTC 52035.</title>
        <authorList>
            <person name="Rojas J."/>
            <person name="Ambika Manirajan B."/>
            <person name="Suarez C."/>
            <person name="Ratering S."/>
            <person name="Schnell S."/>
        </authorList>
    </citation>
    <scope>NUCLEOTIDE SEQUENCE [LARGE SCALE GENOMIC DNA]</scope>
    <source>
        <strain evidence="9 10">KCTC 52035</strain>
    </source>
</reference>
<feature type="transmembrane region" description="Helical" evidence="6">
    <location>
        <begin position="768"/>
        <end position="788"/>
    </location>
</feature>
<evidence type="ECO:0000313" key="9">
    <source>
        <dbReference type="EMBL" id="NDU98069.1"/>
    </source>
</evidence>
<feature type="transmembrane region" description="Helical" evidence="6">
    <location>
        <begin position="736"/>
        <end position="756"/>
    </location>
</feature>
<dbReference type="Pfam" id="PF12704">
    <property type="entry name" value="MacB_PCD"/>
    <property type="match status" value="2"/>
</dbReference>
<feature type="transmembrane region" description="Helical" evidence="6">
    <location>
        <begin position="21"/>
        <end position="42"/>
    </location>
</feature>
<comment type="caution">
    <text evidence="9">The sequence shown here is derived from an EMBL/GenBank/DDBJ whole genome shotgun (WGS) entry which is preliminary data.</text>
</comment>
<dbReference type="RefSeq" id="WP_163954155.1">
    <property type="nucleotide sequence ID" value="NZ_JAAFZH010000015.1"/>
</dbReference>
<sequence length="807" mass="89160">MLRNYIKIAWRNLLRNKAFSAINIVGLALGLATCLLISLFVLDELSYDRFNKKADQIVRVVFRGTMNGGQINEASVMPPTAQALKASFPEVMDATRIRWSWAPTFTYKEKTFKEQTVAFVDSNFFNVFTLPLLQGDPKTALLRPNTAVITQAIAHKYFGNDNPIGKVLTVKGEPTTFTITGLIDKIPTNSHFHFDFLLSMAGVADSKSTSWMSSGYYTYLLLPENYDYKQLEAKLPQVVLKHMGPQIQQAFGMSMTQFRQKGNDVGFLLQPLTDIHLRSNLTGEIEANGDIQYVYIFGAVAIFMLLIACINFMNLSTAGASKRAKEVGIRKVMGSLKQTLVSQFLIESILLTGLSMVLAFGFIYLALPAFNTLSGKELSFSGSQIPGLILALVAFGVLVGVLAGSYPAFFLSSFKPVTVLKGGMASVRRAGIGLRSGLVVFQFFISILLTIGTTVVYQQLNYIQHKKLGYDRDQVLVVHQAWRLGQHEDVLRNQLVQDSRVVNASISPYLPAGPSDSNNFIVYADNKEEQLTKTLCYNVDYRYLSTMGMQLVAGRNFSPEFGTDSSGILINETAAKALGWGQNALGHTLTRPNNDGTKSTYRVLGIVKDFHFKSMHERITPLLMTLGNGGGYLIIKTRPQSVAGLIDDLKKQWAPLVPDEPFTYSFLDESFNKTYLAEEKTGQILGLFAGLTIFVACLGLFGLATFMAEQRTKEIGVRKVLGASVPSIVGLLSQDFLKLVVIAILLASPVAWYAMSTWLQAFAYKIDIQWWIFLLAGLLAIGIALLTVSFQSIKAALMNPVRSLRAE</sequence>
<gene>
    <name evidence="9" type="ORF">GK108_24505</name>
</gene>
<comment type="subcellular location">
    <subcellularLocation>
        <location evidence="1">Cell membrane</location>
        <topology evidence="1">Multi-pass membrane protein</topology>
    </subcellularLocation>
</comment>
<feature type="transmembrane region" description="Helical" evidence="6">
    <location>
        <begin position="684"/>
        <end position="708"/>
    </location>
</feature>
<dbReference type="InterPro" id="IPR025857">
    <property type="entry name" value="MacB_PCD"/>
</dbReference>
<dbReference type="GO" id="GO:0022857">
    <property type="term" value="F:transmembrane transporter activity"/>
    <property type="evidence" value="ECO:0007669"/>
    <property type="project" value="TreeGrafter"/>
</dbReference>
<dbReference type="AlphaFoldDB" id="A0A6L9LMG8"/>
<evidence type="ECO:0000256" key="6">
    <source>
        <dbReference type="SAM" id="Phobius"/>
    </source>
</evidence>
<evidence type="ECO:0000259" key="7">
    <source>
        <dbReference type="Pfam" id="PF02687"/>
    </source>
</evidence>
<evidence type="ECO:0000256" key="2">
    <source>
        <dbReference type="ARBA" id="ARBA00022475"/>
    </source>
</evidence>
<keyword evidence="10" id="KW-1185">Reference proteome</keyword>
<keyword evidence="5 6" id="KW-0472">Membrane</keyword>
<proteinExistence type="predicted"/>
<evidence type="ECO:0000313" key="10">
    <source>
        <dbReference type="Proteomes" id="UP000474175"/>
    </source>
</evidence>
<dbReference type="PANTHER" id="PTHR30572">
    <property type="entry name" value="MEMBRANE COMPONENT OF TRANSPORTER-RELATED"/>
    <property type="match status" value="1"/>
</dbReference>
<organism evidence="9 10">
    <name type="scientific">Spirosoma terrae</name>
    <dbReference type="NCBI Taxonomy" id="1968276"/>
    <lineage>
        <taxon>Bacteria</taxon>
        <taxon>Pseudomonadati</taxon>
        <taxon>Bacteroidota</taxon>
        <taxon>Cytophagia</taxon>
        <taxon>Cytophagales</taxon>
        <taxon>Cytophagaceae</taxon>
        <taxon>Spirosoma</taxon>
    </lineage>
</organism>
<dbReference type="GO" id="GO:0005886">
    <property type="term" value="C:plasma membrane"/>
    <property type="evidence" value="ECO:0007669"/>
    <property type="project" value="UniProtKB-SubCell"/>
</dbReference>
<dbReference type="Proteomes" id="UP000474175">
    <property type="component" value="Unassembled WGS sequence"/>
</dbReference>
<feature type="transmembrane region" description="Helical" evidence="6">
    <location>
        <begin position="293"/>
        <end position="315"/>
    </location>
</feature>
<evidence type="ECO:0000259" key="8">
    <source>
        <dbReference type="Pfam" id="PF12704"/>
    </source>
</evidence>
<dbReference type="EMBL" id="JAAFZH010000015">
    <property type="protein sequence ID" value="NDU98069.1"/>
    <property type="molecule type" value="Genomic_DNA"/>
</dbReference>
<accession>A0A6L9LMG8</accession>
<name>A0A6L9LMG8_9BACT</name>
<feature type="domain" description="ABC3 transporter permease C-terminal" evidence="7">
    <location>
        <begin position="687"/>
        <end position="800"/>
    </location>
</feature>
<dbReference type="InterPro" id="IPR050250">
    <property type="entry name" value="Macrolide_Exporter_MacB"/>
</dbReference>
<feature type="domain" description="MacB-like periplasmic core" evidence="8">
    <location>
        <begin position="20"/>
        <end position="237"/>
    </location>
</feature>
<dbReference type="Pfam" id="PF02687">
    <property type="entry name" value="FtsX"/>
    <property type="match status" value="2"/>
</dbReference>
<feature type="domain" description="MacB-like periplasmic core" evidence="8">
    <location>
        <begin position="445"/>
        <end position="612"/>
    </location>
</feature>
<evidence type="ECO:0000256" key="4">
    <source>
        <dbReference type="ARBA" id="ARBA00022989"/>
    </source>
</evidence>
<keyword evidence="3 6" id="KW-0812">Transmembrane</keyword>
<feature type="transmembrane region" description="Helical" evidence="6">
    <location>
        <begin position="340"/>
        <end position="367"/>
    </location>
</feature>
<evidence type="ECO:0000256" key="1">
    <source>
        <dbReference type="ARBA" id="ARBA00004651"/>
    </source>
</evidence>
<feature type="transmembrane region" description="Helical" evidence="6">
    <location>
        <begin position="432"/>
        <end position="457"/>
    </location>
</feature>
<evidence type="ECO:0000256" key="5">
    <source>
        <dbReference type="ARBA" id="ARBA00023136"/>
    </source>
</evidence>
<keyword evidence="2" id="KW-1003">Cell membrane</keyword>
<protein>
    <submittedName>
        <fullName evidence="9">FtsX-like permease family protein</fullName>
    </submittedName>
</protein>
<keyword evidence="4 6" id="KW-1133">Transmembrane helix</keyword>
<dbReference type="PANTHER" id="PTHR30572:SF18">
    <property type="entry name" value="ABC-TYPE MACROLIDE FAMILY EXPORT SYSTEM PERMEASE COMPONENT 2"/>
    <property type="match status" value="1"/>
</dbReference>
<dbReference type="InterPro" id="IPR003838">
    <property type="entry name" value="ABC3_permease_C"/>
</dbReference>
<feature type="domain" description="ABC3 transporter permease C-terminal" evidence="7">
    <location>
        <begin position="299"/>
        <end position="414"/>
    </location>
</feature>
<feature type="transmembrane region" description="Helical" evidence="6">
    <location>
        <begin position="387"/>
        <end position="411"/>
    </location>
</feature>
<evidence type="ECO:0000256" key="3">
    <source>
        <dbReference type="ARBA" id="ARBA00022692"/>
    </source>
</evidence>